<name>A0A1Y2HAB4_9FUNG</name>
<proteinExistence type="predicted"/>
<evidence type="ECO:0000313" key="1">
    <source>
        <dbReference type="EMBL" id="ORZ31540.1"/>
    </source>
</evidence>
<dbReference type="AlphaFoldDB" id="A0A1Y2HAB4"/>
<keyword evidence="2" id="KW-1185">Reference proteome</keyword>
<accession>A0A1Y2HAB4</accession>
<dbReference type="EMBL" id="MCFL01000058">
    <property type="protein sequence ID" value="ORZ31540.1"/>
    <property type="molecule type" value="Genomic_DNA"/>
</dbReference>
<protein>
    <submittedName>
        <fullName evidence="1">Uncharacterized protein</fullName>
    </submittedName>
</protein>
<comment type="caution">
    <text evidence="1">The sequence shown here is derived from an EMBL/GenBank/DDBJ whole genome shotgun (WGS) entry which is preliminary data.</text>
</comment>
<dbReference type="Proteomes" id="UP000193411">
    <property type="component" value="Unassembled WGS sequence"/>
</dbReference>
<feature type="non-terminal residue" evidence="1">
    <location>
        <position position="163"/>
    </location>
</feature>
<organism evidence="1 2">
    <name type="scientific">Catenaria anguillulae PL171</name>
    <dbReference type="NCBI Taxonomy" id="765915"/>
    <lineage>
        <taxon>Eukaryota</taxon>
        <taxon>Fungi</taxon>
        <taxon>Fungi incertae sedis</taxon>
        <taxon>Blastocladiomycota</taxon>
        <taxon>Blastocladiomycetes</taxon>
        <taxon>Blastocladiales</taxon>
        <taxon>Catenariaceae</taxon>
        <taxon>Catenaria</taxon>
    </lineage>
</organism>
<evidence type="ECO:0000313" key="2">
    <source>
        <dbReference type="Proteomes" id="UP000193411"/>
    </source>
</evidence>
<gene>
    <name evidence="1" type="ORF">BCR44DRAFT_1441978</name>
</gene>
<reference evidence="1 2" key="1">
    <citation type="submission" date="2016-07" db="EMBL/GenBank/DDBJ databases">
        <title>Pervasive Adenine N6-methylation of Active Genes in Fungi.</title>
        <authorList>
            <consortium name="DOE Joint Genome Institute"/>
            <person name="Mondo S.J."/>
            <person name="Dannebaum R.O."/>
            <person name="Kuo R.C."/>
            <person name="Labutti K."/>
            <person name="Haridas S."/>
            <person name="Kuo A."/>
            <person name="Salamov A."/>
            <person name="Ahrendt S.R."/>
            <person name="Lipzen A."/>
            <person name="Sullivan W."/>
            <person name="Andreopoulos W.B."/>
            <person name="Clum A."/>
            <person name="Lindquist E."/>
            <person name="Daum C."/>
            <person name="Ramamoorthy G.K."/>
            <person name="Gryganskyi A."/>
            <person name="Culley D."/>
            <person name="Magnuson J.K."/>
            <person name="James T.Y."/>
            <person name="O'Malley M.A."/>
            <person name="Stajich J.E."/>
            <person name="Spatafora J.W."/>
            <person name="Visel A."/>
            <person name="Grigoriev I.V."/>
        </authorList>
    </citation>
    <scope>NUCLEOTIDE SEQUENCE [LARGE SCALE GENOMIC DNA]</scope>
    <source>
        <strain evidence="1 2">PL171</strain>
    </source>
</reference>
<sequence>MAVTSLGGMASGMGTVTVTGAGSRCVDERRRALAMPLGCTGAVLAAEDELVRDEELGGVMLPLPLADKGGEGGRAIGPLPPELVILVGESGKGRCIAAAGSWASTNEANGVEVKPAAPLATPLSPTVPQYPAVVAARPEVLLALRDPRRPPDALLVRSTDELR</sequence>